<evidence type="ECO:0000256" key="4">
    <source>
        <dbReference type="ARBA" id="ARBA00022984"/>
    </source>
</evidence>
<dbReference type="STRING" id="1423804.FD14_GL002637"/>
<feature type="domain" description="L,D-TPase catalytic" evidence="8">
    <location>
        <begin position="76"/>
        <end position="199"/>
    </location>
</feature>
<dbReference type="UniPathway" id="UPA00219"/>
<dbReference type="GO" id="GO:0016740">
    <property type="term" value="F:transferase activity"/>
    <property type="evidence" value="ECO:0007669"/>
    <property type="project" value="UniProtKB-KW"/>
</dbReference>
<feature type="active site" description="Nucleophile" evidence="6">
    <location>
        <position position="175"/>
    </location>
</feature>
<dbReference type="GO" id="GO:0005576">
    <property type="term" value="C:extracellular region"/>
    <property type="evidence" value="ECO:0007669"/>
    <property type="project" value="TreeGrafter"/>
</dbReference>
<evidence type="ECO:0000256" key="2">
    <source>
        <dbReference type="ARBA" id="ARBA00022679"/>
    </source>
</evidence>
<keyword evidence="5 6" id="KW-0961">Cell wall biogenesis/degradation</keyword>
<name>A0A0R2FCC9_9LACO</name>
<dbReference type="Pfam" id="PF03734">
    <property type="entry name" value="YkuD"/>
    <property type="match status" value="1"/>
</dbReference>
<evidence type="ECO:0000313" key="9">
    <source>
        <dbReference type="EMBL" id="KRN26178.1"/>
    </source>
</evidence>
<dbReference type="CDD" id="cd16913">
    <property type="entry name" value="YkuD_like"/>
    <property type="match status" value="1"/>
</dbReference>
<dbReference type="GO" id="GO:0008360">
    <property type="term" value="P:regulation of cell shape"/>
    <property type="evidence" value="ECO:0007669"/>
    <property type="project" value="UniProtKB-UniRule"/>
</dbReference>
<organism evidence="9 10">
    <name type="scientific">Secundilactobacillus similis DSM 23365 = JCM 2765</name>
    <dbReference type="NCBI Taxonomy" id="1423804"/>
    <lineage>
        <taxon>Bacteria</taxon>
        <taxon>Bacillati</taxon>
        <taxon>Bacillota</taxon>
        <taxon>Bacilli</taxon>
        <taxon>Lactobacillales</taxon>
        <taxon>Lactobacillaceae</taxon>
        <taxon>Secundilactobacillus</taxon>
    </lineage>
</organism>
<dbReference type="AlphaFoldDB" id="A0A0R2FCC9"/>
<accession>A0A0R2FCC9</accession>
<evidence type="ECO:0000256" key="1">
    <source>
        <dbReference type="ARBA" id="ARBA00004752"/>
    </source>
</evidence>
<comment type="pathway">
    <text evidence="1 6">Cell wall biogenesis; peptidoglycan biosynthesis.</text>
</comment>
<feature type="active site" description="Proton donor/acceptor" evidence="6">
    <location>
        <position position="148"/>
    </location>
</feature>
<evidence type="ECO:0000256" key="3">
    <source>
        <dbReference type="ARBA" id="ARBA00022960"/>
    </source>
</evidence>
<proteinExistence type="predicted"/>
<evidence type="ECO:0000313" key="10">
    <source>
        <dbReference type="Proteomes" id="UP000051442"/>
    </source>
</evidence>
<dbReference type="InterPro" id="IPR050979">
    <property type="entry name" value="LD-transpeptidase"/>
</dbReference>
<keyword evidence="4 6" id="KW-0573">Peptidoglycan synthesis</keyword>
<dbReference type="RefSeq" id="WP_054737502.1">
    <property type="nucleotide sequence ID" value="NZ_AYZM01000042.1"/>
</dbReference>
<dbReference type="GO" id="GO:0071555">
    <property type="term" value="P:cell wall organization"/>
    <property type="evidence" value="ECO:0007669"/>
    <property type="project" value="UniProtKB-UniRule"/>
</dbReference>
<evidence type="ECO:0000256" key="6">
    <source>
        <dbReference type="PROSITE-ProRule" id="PRU01373"/>
    </source>
</evidence>
<dbReference type="GO" id="GO:0071972">
    <property type="term" value="F:peptidoglycan L,D-transpeptidase activity"/>
    <property type="evidence" value="ECO:0007669"/>
    <property type="project" value="TreeGrafter"/>
</dbReference>
<gene>
    <name evidence="9" type="ORF">FD14_GL002637</name>
</gene>
<dbReference type="SUPFAM" id="SSF141523">
    <property type="entry name" value="L,D-transpeptidase catalytic domain-like"/>
    <property type="match status" value="1"/>
</dbReference>
<feature type="compositionally biased region" description="Low complexity" evidence="7">
    <location>
        <begin position="32"/>
        <end position="47"/>
    </location>
</feature>
<dbReference type="Gene3D" id="2.40.440.10">
    <property type="entry name" value="L,D-transpeptidase catalytic domain-like"/>
    <property type="match status" value="1"/>
</dbReference>
<dbReference type="InterPro" id="IPR005490">
    <property type="entry name" value="LD_TPept_cat_dom"/>
</dbReference>
<dbReference type="EMBL" id="AYZM01000042">
    <property type="protein sequence ID" value="KRN26178.1"/>
    <property type="molecule type" value="Genomic_DNA"/>
</dbReference>
<dbReference type="PATRIC" id="fig|1423804.4.peg.2850"/>
<dbReference type="GO" id="GO:0018104">
    <property type="term" value="P:peptidoglycan-protein cross-linking"/>
    <property type="evidence" value="ECO:0007669"/>
    <property type="project" value="TreeGrafter"/>
</dbReference>
<feature type="region of interest" description="Disordered" evidence="7">
    <location>
        <begin position="29"/>
        <end position="68"/>
    </location>
</feature>
<dbReference type="OrthoDB" id="177750at2"/>
<evidence type="ECO:0000259" key="8">
    <source>
        <dbReference type="PROSITE" id="PS52029"/>
    </source>
</evidence>
<sequence length="199" mass="22580">MKRVLQVLVVVVTFLVVGFGVHHMFTPSSSEQAATKTQKQSTQTAAQKSKKKQPVINWRKPSEDKPYPKISKLSDPWIRVSIKNQRVYIKDGTKTVYTMFASTGVNDSTPKGTFHIQAERGDFFYNQQSGEGAKYWTSFKDHGIYLFHTVPTDQYGNYNKEEAAQLGKEAKSHGCVRLSVPDAKWFYTHIPEGMKVVVE</sequence>
<keyword evidence="3 6" id="KW-0133">Cell shape</keyword>
<protein>
    <recommendedName>
        <fullName evidence="8">L,D-TPase catalytic domain-containing protein</fullName>
    </recommendedName>
</protein>
<keyword evidence="10" id="KW-1185">Reference proteome</keyword>
<evidence type="ECO:0000256" key="5">
    <source>
        <dbReference type="ARBA" id="ARBA00023316"/>
    </source>
</evidence>
<evidence type="ECO:0000256" key="7">
    <source>
        <dbReference type="SAM" id="MobiDB-lite"/>
    </source>
</evidence>
<comment type="caution">
    <text evidence="9">The sequence shown here is derived from an EMBL/GenBank/DDBJ whole genome shotgun (WGS) entry which is preliminary data.</text>
</comment>
<dbReference type="PROSITE" id="PS52029">
    <property type="entry name" value="LD_TPASE"/>
    <property type="match status" value="1"/>
</dbReference>
<dbReference type="PANTHER" id="PTHR30582:SF2">
    <property type="entry name" value="L,D-TRANSPEPTIDASE YCIB-RELATED"/>
    <property type="match status" value="1"/>
</dbReference>
<reference evidence="9 10" key="1">
    <citation type="journal article" date="2015" name="Genome Announc.">
        <title>Expanding the biotechnology potential of lactobacilli through comparative genomics of 213 strains and associated genera.</title>
        <authorList>
            <person name="Sun Z."/>
            <person name="Harris H.M."/>
            <person name="McCann A."/>
            <person name="Guo C."/>
            <person name="Argimon S."/>
            <person name="Zhang W."/>
            <person name="Yang X."/>
            <person name="Jeffery I.B."/>
            <person name="Cooney J.C."/>
            <person name="Kagawa T.F."/>
            <person name="Liu W."/>
            <person name="Song Y."/>
            <person name="Salvetti E."/>
            <person name="Wrobel A."/>
            <person name="Rasinkangas P."/>
            <person name="Parkhill J."/>
            <person name="Rea M.C."/>
            <person name="O'Sullivan O."/>
            <person name="Ritari J."/>
            <person name="Douillard F.P."/>
            <person name="Paul Ross R."/>
            <person name="Yang R."/>
            <person name="Briner A.E."/>
            <person name="Felis G.E."/>
            <person name="de Vos W.M."/>
            <person name="Barrangou R."/>
            <person name="Klaenhammer T.R."/>
            <person name="Caufield P.W."/>
            <person name="Cui Y."/>
            <person name="Zhang H."/>
            <person name="O'Toole P.W."/>
        </authorList>
    </citation>
    <scope>NUCLEOTIDE SEQUENCE [LARGE SCALE GENOMIC DNA]</scope>
    <source>
        <strain evidence="9 10">DSM 23365</strain>
    </source>
</reference>
<dbReference type="InterPro" id="IPR038063">
    <property type="entry name" value="Transpep_catalytic_dom"/>
</dbReference>
<keyword evidence="2" id="KW-0808">Transferase</keyword>
<dbReference type="Proteomes" id="UP000051442">
    <property type="component" value="Unassembled WGS sequence"/>
</dbReference>
<dbReference type="PANTHER" id="PTHR30582">
    <property type="entry name" value="L,D-TRANSPEPTIDASE"/>
    <property type="match status" value="1"/>
</dbReference>